<gene>
    <name evidence="1" type="ORF">SSCH_10041</name>
</gene>
<dbReference type="PANTHER" id="PTHR39961">
    <property type="entry name" value="HYPOTHETICAL CYTOSOLIC PROTEIN"/>
    <property type="match status" value="1"/>
</dbReference>
<evidence type="ECO:0008006" key="3">
    <source>
        <dbReference type="Google" id="ProtNLM"/>
    </source>
</evidence>
<sequence>MHFISPTKGTMSWDEVVDDLLVYVVEEPEFTYKIIIGTDSQVREETHFVTAVVVHRVGKGARYYYKRRVYDNIKSLRQRIFMEAATSLETASKLAQDLAEKGHTELNLEIHLDIGQNGQTKEMIRDIVGMITGSGFDAKIKPYSCGASTVADKYTK</sequence>
<dbReference type="InterPro" id="IPR007405">
    <property type="entry name" value="Phage_KVP40_Orf299"/>
</dbReference>
<dbReference type="Proteomes" id="UP000046155">
    <property type="component" value="Unassembled WGS sequence"/>
</dbReference>
<name>A0A0B7MH93_9FIRM</name>
<protein>
    <recommendedName>
        <fullName evidence="3">DUF458 domain-containing protein</fullName>
    </recommendedName>
</protein>
<organism evidence="1 2">
    <name type="scientific">Syntrophaceticus schinkii</name>
    <dbReference type="NCBI Taxonomy" id="499207"/>
    <lineage>
        <taxon>Bacteria</taxon>
        <taxon>Bacillati</taxon>
        <taxon>Bacillota</taxon>
        <taxon>Clostridia</taxon>
        <taxon>Thermoanaerobacterales</taxon>
        <taxon>Thermoanaerobacterales Family III. Incertae Sedis</taxon>
        <taxon>Syntrophaceticus</taxon>
    </lineage>
</organism>
<evidence type="ECO:0000313" key="1">
    <source>
        <dbReference type="EMBL" id="CEO87306.1"/>
    </source>
</evidence>
<reference evidence="2" key="1">
    <citation type="submission" date="2015-01" db="EMBL/GenBank/DDBJ databases">
        <authorList>
            <person name="Manzoor Shahid"/>
            <person name="Zubair Saima"/>
        </authorList>
    </citation>
    <scope>NUCLEOTIDE SEQUENCE [LARGE SCALE GENOMIC DNA]</scope>
    <source>
        <strain evidence="2">Sp3</strain>
    </source>
</reference>
<dbReference type="EMBL" id="CDRZ01000001">
    <property type="protein sequence ID" value="CEO87306.1"/>
    <property type="molecule type" value="Genomic_DNA"/>
</dbReference>
<evidence type="ECO:0000313" key="2">
    <source>
        <dbReference type="Proteomes" id="UP000046155"/>
    </source>
</evidence>
<dbReference type="RefSeq" id="WP_044663696.1">
    <property type="nucleotide sequence ID" value="NZ_CDRZ01000001.1"/>
</dbReference>
<dbReference type="PANTHER" id="PTHR39961:SF1">
    <property type="entry name" value="DUF458 DOMAIN-CONTAINING PROTEIN"/>
    <property type="match status" value="1"/>
</dbReference>
<keyword evidence="2" id="KW-1185">Reference proteome</keyword>
<accession>A0A0B7MH93</accession>
<dbReference type="OrthoDB" id="37369at2"/>
<dbReference type="Pfam" id="PF04308">
    <property type="entry name" value="RNaseH_like"/>
    <property type="match status" value="1"/>
</dbReference>
<dbReference type="AlphaFoldDB" id="A0A0B7MH93"/>
<proteinExistence type="predicted"/>